<proteinExistence type="predicted"/>
<dbReference type="EMBL" id="SELW01000220">
    <property type="protein sequence ID" value="TID29925.1"/>
    <property type="molecule type" value="Genomic_DNA"/>
</dbReference>
<feature type="compositionally biased region" description="Polar residues" evidence="2">
    <location>
        <begin position="83"/>
        <end position="136"/>
    </location>
</feature>
<dbReference type="CDD" id="cd00159">
    <property type="entry name" value="RhoGAP"/>
    <property type="match status" value="1"/>
</dbReference>
<dbReference type="SUPFAM" id="SSF48350">
    <property type="entry name" value="GTPase activation domain, GAP"/>
    <property type="match status" value="1"/>
</dbReference>
<dbReference type="InterPro" id="IPR050729">
    <property type="entry name" value="Rho-GAP"/>
</dbReference>
<dbReference type="GO" id="GO:0005096">
    <property type="term" value="F:GTPase activator activity"/>
    <property type="evidence" value="ECO:0007669"/>
    <property type="project" value="UniProtKB-KW"/>
</dbReference>
<dbReference type="GO" id="GO:0005938">
    <property type="term" value="C:cell cortex"/>
    <property type="evidence" value="ECO:0007669"/>
    <property type="project" value="UniProtKB-ARBA"/>
</dbReference>
<feature type="region of interest" description="Disordered" evidence="2">
    <location>
        <begin position="168"/>
        <end position="193"/>
    </location>
</feature>
<dbReference type="PROSITE" id="PS50238">
    <property type="entry name" value="RHOGAP"/>
    <property type="match status" value="1"/>
</dbReference>
<evidence type="ECO:0000313" key="5">
    <source>
        <dbReference type="Proteomes" id="UP000307173"/>
    </source>
</evidence>
<feature type="region of interest" description="Disordered" evidence="2">
    <location>
        <begin position="272"/>
        <end position="315"/>
    </location>
</feature>
<dbReference type="PANTHER" id="PTHR23176">
    <property type="entry name" value="RHO/RAC/CDC GTPASE-ACTIVATING PROTEIN"/>
    <property type="match status" value="1"/>
</dbReference>
<protein>
    <recommendedName>
        <fullName evidence="3">Rho-GAP domain-containing protein</fullName>
    </recommendedName>
</protein>
<gene>
    <name evidence="4" type="ORF">CANINC_001436</name>
</gene>
<evidence type="ECO:0000256" key="2">
    <source>
        <dbReference type="SAM" id="MobiDB-lite"/>
    </source>
</evidence>
<dbReference type="Pfam" id="PF00620">
    <property type="entry name" value="RhoGAP"/>
    <property type="match status" value="1"/>
</dbReference>
<dbReference type="Gene3D" id="1.10.555.10">
    <property type="entry name" value="Rho GTPase activation protein"/>
    <property type="match status" value="1"/>
</dbReference>
<feature type="compositionally biased region" description="Polar residues" evidence="2">
    <location>
        <begin position="713"/>
        <end position="731"/>
    </location>
</feature>
<evidence type="ECO:0000256" key="1">
    <source>
        <dbReference type="ARBA" id="ARBA00022468"/>
    </source>
</evidence>
<dbReference type="AlphaFoldDB" id="A0A4T0X3W5"/>
<evidence type="ECO:0000259" key="3">
    <source>
        <dbReference type="PROSITE" id="PS50238"/>
    </source>
</evidence>
<evidence type="ECO:0000313" key="4">
    <source>
        <dbReference type="EMBL" id="TID29925.1"/>
    </source>
</evidence>
<dbReference type="InterPro" id="IPR008936">
    <property type="entry name" value="Rho_GTPase_activation_prot"/>
</dbReference>
<comment type="caution">
    <text evidence="4">The sequence shown here is derived from an EMBL/GenBank/DDBJ whole genome shotgun (WGS) entry which is preliminary data.</text>
</comment>
<dbReference type="OrthoDB" id="185175at2759"/>
<feature type="region of interest" description="Disordered" evidence="2">
    <location>
        <begin position="702"/>
        <end position="731"/>
    </location>
</feature>
<dbReference type="GO" id="GO:0005933">
    <property type="term" value="C:cellular bud"/>
    <property type="evidence" value="ECO:0007669"/>
    <property type="project" value="UniProtKB-ARBA"/>
</dbReference>
<dbReference type="InterPro" id="IPR000198">
    <property type="entry name" value="RhoGAP_dom"/>
</dbReference>
<feature type="domain" description="Rho-GAP" evidence="3">
    <location>
        <begin position="787"/>
        <end position="995"/>
    </location>
</feature>
<organism evidence="4 5">
    <name type="scientific">Pichia inconspicua</name>
    <dbReference type="NCBI Taxonomy" id="52247"/>
    <lineage>
        <taxon>Eukaryota</taxon>
        <taxon>Fungi</taxon>
        <taxon>Dikarya</taxon>
        <taxon>Ascomycota</taxon>
        <taxon>Saccharomycotina</taxon>
        <taxon>Pichiomycetes</taxon>
        <taxon>Pichiales</taxon>
        <taxon>Pichiaceae</taxon>
        <taxon>Pichia</taxon>
    </lineage>
</organism>
<dbReference type="STRING" id="52247.A0A4T0X3W5"/>
<feature type="region of interest" description="Disordered" evidence="2">
    <location>
        <begin position="62"/>
        <end position="152"/>
    </location>
</feature>
<dbReference type="Proteomes" id="UP000307173">
    <property type="component" value="Unassembled WGS sequence"/>
</dbReference>
<feature type="compositionally biased region" description="Polar residues" evidence="2">
    <location>
        <begin position="62"/>
        <end position="74"/>
    </location>
</feature>
<feature type="compositionally biased region" description="Low complexity" evidence="2">
    <location>
        <begin position="702"/>
        <end position="712"/>
    </location>
</feature>
<reference evidence="4 5" key="1">
    <citation type="journal article" date="2019" name="Front. Genet.">
        <title>Whole-Genome Sequencing of the Opportunistic Yeast Pathogen Candida inconspicua Uncovers Its Hybrid Origin.</title>
        <authorList>
            <person name="Mixao V."/>
            <person name="Hansen A.P."/>
            <person name="Saus E."/>
            <person name="Boekhout T."/>
            <person name="Lass-Florl C."/>
            <person name="Gabaldon T."/>
        </authorList>
    </citation>
    <scope>NUCLEOTIDE SEQUENCE [LARGE SCALE GENOMIC DNA]</scope>
    <source>
        <strain evidence="4 5">CBS 180</strain>
    </source>
</reference>
<dbReference type="SMART" id="SM00324">
    <property type="entry name" value="RhoGAP"/>
    <property type="match status" value="1"/>
</dbReference>
<dbReference type="PANTHER" id="PTHR23176:SF129">
    <property type="entry name" value="RHO GTPASE ACTIVATING PROTEIN AT 16F, ISOFORM E-RELATED"/>
    <property type="match status" value="1"/>
</dbReference>
<accession>A0A4T0X3W5</accession>
<name>A0A4T0X3W5_9ASCO</name>
<sequence>MSMDTGENTGTTNQMSLATLQKENEMLKRKIIHLNSIITLKDNTIDELNKKLLTQIQLATKESRQLTSRSNTPISEKPFEIPQRSSNRSSTKNHSKSNSVTSTHLSNSNSADSETKQTFPSHIQKDSITSITSSHYSESEPPATPQQELYPNESTRTLNLELDLKQGNMTLGSSPRKLSPNRKSVPIDDLLPDKKESEKDLTFTKDLTLSGNNTINDDHETYEKFNEFHFGAVESPVEPVYKKSLNSSPIIDYFNQKSIDNYANQSDSVLNLKSHSRTHSRSSSQNVSVPKVLTASKSLQNKKDTPTPPPEPEVVIVNVPSNTTEKPTLPSTLPPNLPHLLSSTSYSNDQHALRLQSPPPVPTIKPLSQPSHKRIASADDSEKFLLNSLNHSIIRIESLIHPQSLALPIDTNNANHPLAKTKRNTYKISFMVYTDENAAMLTPIYRVKKSYDDLILMDKKIRPLVPSLPQLPDFAHVASLNYKYWANSKKVIQSYINKLLLLLKNNDSLSQSDPIWKSFSNYFEFKMDQDNLDDPEYSVLNLQDKLTYLFYIKKNFTAKTYDFVRLQYSIDSNELTMHFILSKTKETLRKDEIGIYYRGQEITLKKKKKFQASKTWVLYAESEYDASEVCNGLNNWIDAATTSYDDDDRESVVTTIFKEEENESHSKLSLPESSVTTLSPMIPAPWKIFKKSGKNSQQSQLLTSPISSSTPTMHSNSIPGSPVRMTNNSPAQSNESILHFKAMPYESSLLTPDSSSQALRSPMRLSHTIGSTDLSFKPIDESSYFSSTLQHSYDLCPDYKLNGMGVPSIVYQCITFLHQQSGEGFEGIFRLNGMMSEVNKIQSIFNEKYDCQLSKLTPIPDVHSIATLLKRYLRNLKDSLIPLDTTSEIGRIINTFGVNKSCEVDGTNMSKSTILNAEGIFEFSRVFNEQIPELNKNTLHVLFKYLCDVLKMGQHNKMSTSAMSVLMGPNITQGDGGGQICIILLENFNDIFQKK</sequence>
<keyword evidence="1" id="KW-0343">GTPase activation</keyword>
<keyword evidence="5" id="KW-1185">Reference proteome</keyword>
<dbReference type="GO" id="GO:0007165">
    <property type="term" value="P:signal transduction"/>
    <property type="evidence" value="ECO:0007669"/>
    <property type="project" value="InterPro"/>
</dbReference>